<feature type="region of interest" description="Disordered" evidence="1">
    <location>
        <begin position="314"/>
        <end position="333"/>
    </location>
</feature>
<evidence type="ECO:0000313" key="3">
    <source>
        <dbReference type="Proteomes" id="UP001163152"/>
    </source>
</evidence>
<dbReference type="KEGG" id="tsin:OXH18_22875"/>
<evidence type="ECO:0000256" key="1">
    <source>
        <dbReference type="SAM" id="MobiDB-lite"/>
    </source>
</evidence>
<feature type="compositionally biased region" description="Polar residues" evidence="1">
    <location>
        <begin position="414"/>
        <end position="423"/>
    </location>
</feature>
<reference evidence="2" key="1">
    <citation type="submission" date="2022-12" db="EMBL/GenBank/DDBJ databases">
        <title>Polyphasic identification of a Novel Hot-Spring Cyanobacterium Ocullathermofonsia sinensis gen nov. sp. nov. and Genomic Insights on its Adaptations to the Thermal Habitat.</title>
        <authorList>
            <person name="Daroch M."/>
            <person name="Tang J."/>
            <person name="Jiang Y."/>
        </authorList>
    </citation>
    <scope>NUCLEOTIDE SEQUENCE</scope>
    <source>
        <strain evidence="2">PKUAC-SCTA174</strain>
    </source>
</reference>
<organism evidence="2 3">
    <name type="scientific">Thermocoleostomius sinensis A174</name>
    <dbReference type="NCBI Taxonomy" id="2016057"/>
    <lineage>
        <taxon>Bacteria</taxon>
        <taxon>Bacillati</taxon>
        <taxon>Cyanobacteriota</taxon>
        <taxon>Cyanophyceae</taxon>
        <taxon>Oculatellales</taxon>
        <taxon>Oculatellaceae</taxon>
        <taxon>Thermocoleostomius</taxon>
    </lineage>
</organism>
<sequence length="645" mass="73216">MALFPHRYDFLYAEMPDPTEKPHWKTESRYPLSDRTIQQSTQLFGVRFGKKTAYCLLDIDTTSVYHPTHDRFAIGNIAAALEPLGLVNFVACTSSYSGGIHLYFPFQKAESSWKVAAAVTALLTQAGFKLRSGQLEVFPNAKPYVAGQLPSLFNAHRLPLQMGSYLLDAEFQPIWSDHSTFVQHWNFAKQRNHLNDQVLKQLLQPVCKPYAMSGKAEKFLKDLNTEIEMGWTGHGQTNRLLGRIAMRAYVFHHWLAGGDPLTGQALVDKIVSTARSLPGYYDWCQHQPDIEQRASEWARCVEASHYFPYGVGRRSNRSDAEKTETASTTTWNQQQTALARARIREAVARLLETNTLPTGITARFRRLTTFGISGSSLYRHRDLWHPNHLARDTDPVEPVKSVKSMEPVEDPEHTSNLTTDRNSTNLFPPSGCNPLLNQLPTPSPQDVAMLGCNLAWGLEAEDLRYLAGRSRILESSPNQVQRLQQFLSFGDPVWIDGERLQVQQLDDTADHARDYYGDYPRDHCRNHVVNQLSRLRSLGRIHGVIALYLDQFPDREINGCSDRLPLSRLQESLLQECFFPLLGLFDRLAGSVGNKCCLCSSKTVDTIANLKFNFKFLTPCFRNLYPLVAKTKLVKRLHWSQTTED</sequence>
<evidence type="ECO:0000313" key="2">
    <source>
        <dbReference type="EMBL" id="WAL59982.1"/>
    </source>
</evidence>
<accession>A0A9E8ZDS5</accession>
<feature type="region of interest" description="Disordered" evidence="1">
    <location>
        <begin position="389"/>
        <end position="423"/>
    </location>
</feature>
<dbReference type="EMBL" id="CP113797">
    <property type="protein sequence ID" value="WAL59982.1"/>
    <property type="molecule type" value="Genomic_DNA"/>
</dbReference>
<gene>
    <name evidence="2" type="ORF">OXH18_22875</name>
</gene>
<dbReference type="AlphaFoldDB" id="A0A9E8ZDS5"/>
<dbReference type="Proteomes" id="UP001163152">
    <property type="component" value="Chromosome"/>
</dbReference>
<dbReference type="RefSeq" id="WP_268609807.1">
    <property type="nucleotide sequence ID" value="NZ_CP113797.1"/>
</dbReference>
<name>A0A9E8ZDS5_9CYAN</name>
<protein>
    <submittedName>
        <fullName evidence="2">Uncharacterized protein</fullName>
    </submittedName>
</protein>
<proteinExistence type="predicted"/>
<keyword evidence="3" id="KW-1185">Reference proteome</keyword>